<feature type="binding site" evidence="5">
    <location>
        <begin position="183"/>
        <end position="186"/>
    </location>
    <ligand>
        <name>substrate</name>
    </ligand>
</feature>
<dbReference type="Pfam" id="PF05175">
    <property type="entry name" value="MTS"/>
    <property type="match status" value="1"/>
</dbReference>
<dbReference type="InterPro" id="IPR004556">
    <property type="entry name" value="HemK-like"/>
</dbReference>
<dbReference type="Proteomes" id="UP000271849">
    <property type="component" value="Chromosome"/>
</dbReference>
<keyword evidence="2 5" id="KW-0808">Transferase</keyword>
<dbReference type="PANTHER" id="PTHR18895">
    <property type="entry name" value="HEMK METHYLTRANSFERASE"/>
    <property type="match status" value="1"/>
</dbReference>
<dbReference type="NCBIfam" id="TIGR03534">
    <property type="entry name" value="RF_mod_PrmC"/>
    <property type="match status" value="1"/>
</dbReference>
<evidence type="ECO:0000256" key="4">
    <source>
        <dbReference type="ARBA" id="ARBA00048391"/>
    </source>
</evidence>
<dbReference type="Gene3D" id="1.10.8.10">
    <property type="entry name" value="DNA helicase RuvA subunit, C-terminal domain"/>
    <property type="match status" value="1"/>
</dbReference>
<dbReference type="EMBL" id="LR025085">
    <property type="protein sequence ID" value="VAX76399.1"/>
    <property type="molecule type" value="Genomic_DNA"/>
</dbReference>
<dbReference type="PROSITE" id="PS00092">
    <property type="entry name" value="N6_MTASE"/>
    <property type="match status" value="1"/>
</dbReference>
<dbReference type="InterPro" id="IPR040758">
    <property type="entry name" value="PrmC_N"/>
</dbReference>
<comment type="catalytic activity">
    <reaction evidence="4 5">
        <text>L-glutaminyl-[peptide chain release factor] + S-adenosyl-L-methionine = N(5)-methyl-L-glutaminyl-[peptide chain release factor] + S-adenosyl-L-homocysteine + H(+)</text>
        <dbReference type="Rhea" id="RHEA:42896"/>
        <dbReference type="Rhea" id="RHEA-COMP:10271"/>
        <dbReference type="Rhea" id="RHEA-COMP:10272"/>
        <dbReference type="ChEBI" id="CHEBI:15378"/>
        <dbReference type="ChEBI" id="CHEBI:30011"/>
        <dbReference type="ChEBI" id="CHEBI:57856"/>
        <dbReference type="ChEBI" id="CHEBI:59789"/>
        <dbReference type="ChEBI" id="CHEBI:61891"/>
        <dbReference type="EC" id="2.1.1.297"/>
    </reaction>
</comment>
<dbReference type="InterPro" id="IPR019874">
    <property type="entry name" value="RF_methyltr_PrmC"/>
</dbReference>
<evidence type="ECO:0000256" key="1">
    <source>
        <dbReference type="ARBA" id="ARBA00022603"/>
    </source>
</evidence>
<gene>
    <name evidence="5 8" type="primary">prmC</name>
    <name evidence="8" type="ORF">BUCINSTRO3249_0119</name>
</gene>
<dbReference type="Pfam" id="PF17827">
    <property type="entry name" value="PrmC_N"/>
    <property type="match status" value="1"/>
</dbReference>
<feature type="domain" description="Methyltransferase small" evidence="6">
    <location>
        <begin position="95"/>
        <end position="211"/>
    </location>
</feature>
<evidence type="ECO:0000313" key="9">
    <source>
        <dbReference type="Proteomes" id="UP000271849"/>
    </source>
</evidence>
<dbReference type="InterPro" id="IPR002052">
    <property type="entry name" value="DNA_methylase_N6_adenine_CS"/>
</dbReference>
<comment type="similarity">
    <text evidence="5">Belongs to the protein N5-glutamine methyltransferase family. PrmC subfamily.</text>
</comment>
<evidence type="ECO:0000313" key="8">
    <source>
        <dbReference type="EMBL" id="VAX76399.1"/>
    </source>
</evidence>
<dbReference type="SUPFAM" id="SSF53335">
    <property type="entry name" value="S-adenosyl-L-methionine-dependent methyltransferases"/>
    <property type="match status" value="1"/>
</dbReference>
<name>A0A3B1E9E3_9GAMM</name>
<dbReference type="GO" id="GO:0003676">
    <property type="term" value="F:nucleic acid binding"/>
    <property type="evidence" value="ECO:0007669"/>
    <property type="project" value="InterPro"/>
</dbReference>
<dbReference type="GO" id="GO:0032259">
    <property type="term" value="P:methylation"/>
    <property type="evidence" value="ECO:0007669"/>
    <property type="project" value="UniProtKB-KW"/>
</dbReference>
<evidence type="ECO:0000256" key="2">
    <source>
        <dbReference type="ARBA" id="ARBA00022679"/>
    </source>
</evidence>
<dbReference type="FunFam" id="3.40.50.150:FF:000053">
    <property type="entry name" value="Release factor glutamine methyltransferase"/>
    <property type="match status" value="1"/>
</dbReference>
<keyword evidence="3 5" id="KW-0949">S-adenosyl-L-methionine</keyword>
<feature type="binding site" evidence="5">
    <location>
        <begin position="117"/>
        <end position="121"/>
    </location>
    <ligand>
        <name>S-adenosyl-L-methionine</name>
        <dbReference type="ChEBI" id="CHEBI:59789"/>
    </ligand>
</feature>
<evidence type="ECO:0000256" key="5">
    <source>
        <dbReference type="HAMAP-Rule" id="MF_02126"/>
    </source>
</evidence>
<sequence>MNVLTWLLTSQKKLVRSFTPKLDVELLLCFVLKISKEKLFLKQNKIIHENDLYILNTFLRRRILGEPVAYILQKKEFWSLPLFVSRHVLVPRPDTEILVEQVLLKVSSVCKNILELGTGSGAISLALASEFPKCKITGTDISLPSLSIARYNAIQLNIKNIKFIYSDWFSNVPVKRFHIIVSNPPYLSEDDLSLASSRDLFFEPRHALVSGKHGIECIQYIIENSFRYFISSGWLYIEHCHKQALKVKILFQKNFYTKVSSVMDYSNRNRVTFGYLNK</sequence>
<dbReference type="STRING" id="1921549.GCA_900128825_00119"/>
<comment type="function">
    <text evidence="5">Methylates the class 1 translation termination release factors RF1/PrfA and RF2/PrfB on the glutamine residue of the universally conserved GGQ motif.</text>
</comment>
<dbReference type="CDD" id="cd02440">
    <property type="entry name" value="AdoMet_MTases"/>
    <property type="match status" value="1"/>
</dbReference>
<dbReference type="RefSeq" id="WP_158349007.1">
    <property type="nucleotide sequence ID" value="NZ_LR025085.1"/>
</dbReference>
<evidence type="ECO:0000259" key="6">
    <source>
        <dbReference type="Pfam" id="PF05175"/>
    </source>
</evidence>
<evidence type="ECO:0000256" key="3">
    <source>
        <dbReference type="ARBA" id="ARBA00022691"/>
    </source>
</evidence>
<organism evidence="8 9">
    <name type="scientific">Buchnera aphidicola</name>
    <name type="common">Cinara strobi</name>
    <dbReference type="NCBI Taxonomy" id="1921549"/>
    <lineage>
        <taxon>Bacteria</taxon>
        <taxon>Pseudomonadati</taxon>
        <taxon>Pseudomonadota</taxon>
        <taxon>Gammaproteobacteria</taxon>
        <taxon>Enterobacterales</taxon>
        <taxon>Erwiniaceae</taxon>
        <taxon>Buchnera</taxon>
    </lineage>
</organism>
<feature type="binding site" evidence="5">
    <location>
        <position position="183"/>
    </location>
    <ligand>
        <name>S-adenosyl-L-methionine</name>
        <dbReference type="ChEBI" id="CHEBI:59789"/>
    </ligand>
</feature>
<protein>
    <recommendedName>
        <fullName evidence="5">Release factor glutamine methyltransferase</fullName>
        <shortName evidence="5">RF MTase</shortName>
        <ecNumber evidence="5">2.1.1.297</ecNumber>
    </recommendedName>
    <alternativeName>
        <fullName evidence="5">N5-glutamine methyltransferase PrmC</fullName>
    </alternativeName>
    <alternativeName>
        <fullName evidence="5">Protein-(glutamine-N5) MTase PrmC</fullName>
    </alternativeName>
    <alternativeName>
        <fullName evidence="5">Protein-glutamine N-methyltransferase PrmC</fullName>
    </alternativeName>
</protein>
<dbReference type="Gene3D" id="3.40.50.150">
    <property type="entry name" value="Vaccinia Virus protein VP39"/>
    <property type="match status" value="1"/>
</dbReference>
<dbReference type="AlphaFoldDB" id="A0A3B1E9E3"/>
<reference evidence="9" key="1">
    <citation type="submission" date="2018-09" db="EMBL/GenBank/DDBJ databases">
        <authorList>
            <person name="Manzano-Marin A."/>
            <person name="Manzano-Marin A."/>
        </authorList>
    </citation>
    <scope>NUCLEOTIDE SEQUENCE [LARGE SCALE GENOMIC DNA]</scope>
    <source>
        <strain evidence="9">BuCistrobi</strain>
    </source>
</reference>
<dbReference type="PANTHER" id="PTHR18895:SF74">
    <property type="entry name" value="MTRF1L RELEASE FACTOR GLUTAMINE METHYLTRANSFERASE"/>
    <property type="match status" value="1"/>
</dbReference>
<feature type="domain" description="Release factor glutamine methyltransferase N-terminal" evidence="7">
    <location>
        <begin position="18"/>
        <end position="72"/>
    </location>
</feature>
<accession>A0A3B1E9E3</accession>
<feature type="binding site" evidence="5">
    <location>
        <position position="140"/>
    </location>
    <ligand>
        <name>S-adenosyl-L-methionine</name>
        <dbReference type="ChEBI" id="CHEBI:59789"/>
    </ligand>
</feature>
<keyword evidence="1 5" id="KW-0489">Methyltransferase</keyword>
<dbReference type="NCBIfam" id="TIGR00536">
    <property type="entry name" value="hemK_fam"/>
    <property type="match status" value="1"/>
</dbReference>
<feature type="binding site" evidence="5">
    <location>
        <position position="168"/>
    </location>
    <ligand>
        <name>S-adenosyl-L-methionine</name>
        <dbReference type="ChEBI" id="CHEBI:59789"/>
    </ligand>
</feature>
<dbReference type="InterPro" id="IPR007848">
    <property type="entry name" value="Small_mtfrase_dom"/>
</dbReference>
<dbReference type="InterPro" id="IPR029063">
    <property type="entry name" value="SAM-dependent_MTases_sf"/>
</dbReference>
<evidence type="ECO:0000259" key="7">
    <source>
        <dbReference type="Pfam" id="PF17827"/>
    </source>
</evidence>
<dbReference type="GO" id="GO:0102559">
    <property type="term" value="F:peptide chain release factor N(5)-glutamine methyltransferase activity"/>
    <property type="evidence" value="ECO:0007669"/>
    <property type="project" value="UniProtKB-EC"/>
</dbReference>
<dbReference type="OrthoDB" id="9800643at2"/>
<dbReference type="EC" id="2.1.1.297" evidence="5"/>
<dbReference type="InterPro" id="IPR050320">
    <property type="entry name" value="N5-glutamine_MTase"/>
</dbReference>
<dbReference type="HAMAP" id="MF_02126">
    <property type="entry name" value="RF_methyltr_PrmC"/>
    <property type="match status" value="1"/>
</dbReference>
<proteinExistence type="inferred from homology"/>